<keyword evidence="5" id="KW-0456">Lyase</keyword>
<dbReference type="NCBIfam" id="TIGR00247">
    <property type="entry name" value="endolytic transglycosylase MltG"/>
    <property type="match status" value="1"/>
</dbReference>
<evidence type="ECO:0000313" key="8">
    <source>
        <dbReference type="Proteomes" id="UP000177052"/>
    </source>
</evidence>
<evidence type="ECO:0000256" key="2">
    <source>
        <dbReference type="ARBA" id="ARBA00022692"/>
    </source>
</evidence>
<evidence type="ECO:0000313" key="7">
    <source>
        <dbReference type="EMBL" id="OGI79385.1"/>
    </source>
</evidence>
<evidence type="ECO:0000256" key="5">
    <source>
        <dbReference type="ARBA" id="ARBA00023239"/>
    </source>
</evidence>
<dbReference type="GO" id="GO:0071555">
    <property type="term" value="P:cell wall organization"/>
    <property type="evidence" value="ECO:0007669"/>
    <property type="project" value="UniProtKB-KW"/>
</dbReference>
<keyword evidence="4" id="KW-0472">Membrane</keyword>
<keyword evidence="2" id="KW-0812">Transmembrane</keyword>
<evidence type="ECO:0000256" key="4">
    <source>
        <dbReference type="ARBA" id="ARBA00023136"/>
    </source>
</evidence>
<protein>
    <recommendedName>
        <fullName evidence="9">Endolytic murein transglycosylase</fullName>
    </recommendedName>
</protein>
<dbReference type="Proteomes" id="UP000177052">
    <property type="component" value="Unassembled WGS sequence"/>
</dbReference>
<dbReference type="Pfam" id="PF02618">
    <property type="entry name" value="YceG"/>
    <property type="match status" value="1"/>
</dbReference>
<evidence type="ECO:0000256" key="1">
    <source>
        <dbReference type="ARBA" id="ARBA00022475"/>
    </source>
</evidence>
<comment type="caution">
    <text evidence="7">The sequence shown here is derived from an EMBL/GenBank/DDBJ whole genome shotgun (WGS) entry which is preliminary data.</text>
</comment>
<sequence length="261" mass="29900">MKKYILILFALLAFIVLSVVFYYKFDPSLLAKLSFYVSLANPYMRIVRVEEGLRKEEIATVVAEKLDWDMQQKEDFINSARVEGHYFPKTYLIYKDEDPAVVSATMLDEFSKQVNKVKQLKSNKSKQIINENTAIKIASIIQREAAGKGDMNLISGIIWNRIFSGMKLQIDATLQYAKGSEEGGWWEQVNPEDKKIKSSYNTYIHVGLPPGAIANPGLSAISAAYNPQKTNCLFYLHDRNRKIHCTKTYEQHKKNIAIYLK</sequence>
<dbReference type="PANTHER" id="PTHR30518">
    <property type="entry name" value="ENDOLYTIC MUREIN TRANSGLYCOSYLASE"/>
    <property type="match status" value="1"/>
</dbReference>
<evidence type="ECO:0000256" key="3">
    <source>
        <dbReference type="ARBA" id="ARBA00022989"/>
    </source>
</evidence>
<reference evidence="7 8" key="1">
    <citation type="journal article" date="2016" name="Nat. Commun.">
        <title>Thousands of microbial genomes shed light on interconnected biogeochemical processes in an aquifer system.</title>
        <authorList>
            <person name="Anantharaman K."/>
            <person name="Brown C.T."/>
            <person name="Hug L.A."/>
            <person name="Sharon I."/>
            <person name="Castelle C.J."/>
            <person name="Probst A.J."/>
            <person name="Thomas B.C."/>
            <person name="Singh A."/>
            <person name="Wilkins M.J."/>
            <person name="Karaoz U."/>
            <person name="Brodie E.L."/>
            <person name="Williams K.H."/>
            <person name="Hubbard S.S."/>
            <person name="Banfield J.F."/>
        </authorList>
    </citation>
    <scope>NUCLEOTIDE SEQUENCE [LARGE SCALE GENOMIC DNA]</scope>
</reference>
<proteinExistence type="predicted"/>
<name>A0A1F6WCG1_9BACT</name>
<gene>
    <name evidence="7" type="ORF">A3F19_01565</name>
</gene>
<dbReference type="EMBL" id="MFUJ01000013">
    <property type="protein sequence ID" value="OGI79385.1"/>
    <property type="molecule type" value="Genomic_DNA"/>
</dbReference>
<organism evidence="7 8">
    <name type="scientific">Candidatus Nomurabacteria bacterium RIFCSPHIGHO2_12_FULL_37_29</name>
    <dbReference type="NCBI Taxonomy" id="1801759"/>
    <lineage>
        <taxon>Bacteria</taxon>
        <taxon>Candidatus Nomuraibacteriota</taxon>
    </lineage>
</organism>
<keyword evidence="1" id="KW-1003">Cell membrane</keyword>
<dbReference type="InterPro" id="IPR003770">
    <property type="entry name" value="MLTG-like"/>
</dbReference>
<dbReference type="PANTHER" id="PTHR30518:SF2">
    <property type="entry name" value="ENDOLYTIC MUREIN TRANSGLYCOSYLASE"/>
    <property type="match status" value="1"/>
</dbReference>
<dbReference type="GO" id="GO:0016829">
    <property type="term" value="F:lyase activity"/>
    <property type="evidence" value="ECO:0007669"/>
    <property type="project" value="UniProtKB-KW"/>
</dbReference>
<dbReference type="AlphaFoldDB" id="A0A1F6WCG1"/>
<evidence type="ECO:0000256" key="6">
    <source>
        <dbReference type="ARBA" id="ARBA00023316"/>
    </source>
</evidence>
<keyword evidence="3" id="KW-1133">Transmembrane helix</keyword>
<keyword evidence="6" id="KW-0961">Cell wall biogenesis/degradation</keyword>
<accession>A0A1F6WCG1</accession>
<evidence type="ECO:0008006" key="9">
    <source>
        <dbReference type="Google" id="ProtNLM"/>
    </source>
</evidence>